<proteinExistence type="inferred from homology"/>
<dbReference type="InterPro" id="IPR012165">
    <property type="entry name" value="Cyt_c3_hydrogenase_gsu"/>
</dbReference>
<name>A0A0A7IBY8_9BIFI</name>
<dbReference type="Pfam" id="PF10418">
    <property type="entry name" value="DHODB_Fe-S_bind"/>
    <property type="match status" value="1"/>
</dbReference>
<dbReference type="STRING" id="1447715.AH67_04740"/>
<sequence length="272" mass="29568">MPTTAFSHTVAQAEQAGRTPTRRTVDVTDVRELTPGVVRFTFRDEFIAANTEPGQFVNLYSHNPQHLMPRPFGVSEVDGDEVSLIFAVVGYGTEEFAALTAGDHVDVLGPLGKPFNIRTDADYLLVGGGLGIPPLLEAAQALSERADCHTTAVLGYRAEHFADVYAAKYADEVHSIDESEGNVLTLLERLWPGLQERGRELIILSCGPTPMMKAVAEWAAKRGVDAQLCMEQRMGCGYGTCVACTVDTRDGREKVCEAGPVFTAHQLGWDNK</sequence>
<comment type="cofactor">
    <cofactor evidence="11">
        <name>FAD</name>
        <dbReference type="ChEBI" id="CHEBI:57692"/>
    </cofactor>
    <text evidence="11">Binds 1 FAD per subunit.</text>
</comment>
<dbReference type="InterPro" id="IPR039261">
    <property type="entry name" value="FNR_nucleotide-bd"/>
</dbReference>
<comment type="cofactor">
    <cofactor evidence="12">
        <name>[2Fe-2S] cluster</name>
        <dbReference type="ChEBI" id="CHEBI:190135"/>
    </cofactor>
    <text evidence="12">Binds 1 [2Fe-2S] cluster per subunit.</text>
</comment>
<feature type="binding site" evidence="12">
    <location>
        <position position="241"/>
    </location>
    <ligand>
        <name>[2Fe-2S] cluster</name>
        <dbReference type="ChEBI" id="CHEBI:190135"/>
    </ligand>
</feature>
<gene>
    <name evidence="15" type="ORF">AH67_04740</name>
</gene>
<feature type="binding site" evidence="12">
    <location>
        <position position="256"/>
    </location>
    <ligand>
        <name>[2Fe-2S] cluster</name>
        <dbReference type="ChEBI" id="CHEBI:190135"/>
    </ligand>
</feature>
<dbReference type="Gene3D" id="2.40.30.10">
    <property type="entry name" value="Translation factors"/>
    <property type="match status" value="1"/>
</dbReference>
<dbReference type="GO" id="GO:0016491">
    <property type="term" value="F:oxidoreductase activity"/>
    <property type="evidence" value="ECO:0007669"/>
    <property type="project" value="InterPro"/>
</dbReference>
<evidence type="ECO:0000256" key="6">
    <source>
        <dbReference type="ARBA" id="ARBA00022827"/>
    </source>
</evidence>
<evidence type="ECO:0000256" key="4">
    <source>
        <dbReference type="ARBA" id="ARBA00022714"/>
    </source>
</evidence>
<dbReference type="RefSeq" id="WP_026647808.1">
    <property type="nucleotide sequence ID" value="NZ_CP007457.1"/>
</dbReference>
<dbReference type="OrthoDB" id="9796486at2"/>
<organism evidence="15 16">
    <name type="scientific">Bifidobacterium pseudolongum PV8-2</name>
    <dbReference type="NCBI Taxonomy" id="1447715"/>
    <lineage>
        <taxon>Bacteria</taxon>
        <taxon>Bacillati</taxon>
        <taxon>Actinomycetota</taxon>
        <taxon>Actinomycetes</taxon>
        <taxon>Bifidobacteriales</taxon>
        <taxon>Bifidobacteriaceae</taxon>
        <taxon>Bifidobacterium</taxon>
    </lineage>
</organism>
<feature type="region of interest" description="Disordered" evidence="13">
    <location>
        <begin position="1"/>
        <end position="21"/>
    </location>
</feature>
<dbReference type="InterPro" id="IPR017927">
    <property type="entry name" value="FAD-bd_FR_type"/>
</dbReference>
<dbReference type="GO" id="GO:0046872">
    <property type="term" value="F:metal ion binding"/>
    <property type="evidence" value="ECO:0007669"/>
    <property type="project" value="UniProtKB-KW"/>
</dbReference>
<dbReference type="KEGG" id="bpsp:AH67_04740"/>
<evidence type="ECO:0000256" key="3">
    <source>
        <dbReference type="ARBA" id="ARBA00022630"/>
    </source>
</evidence>
<dbReference type="HOGENOM" id="CLU_003827_1_2_11"/>
<keyword evidence="16" id="KW-1185">Reference proteome</keyword>
<dbReference type="SUPFAM" id="SSF63380">
    <property type="entry name" value="Riboflavin synthase domain-like"/>
    <property type="match status" value="1"/>
</dbReference>
<evidence type="ECO:0000259" key="14">
    <source>
        <dbReference type="PROSITE" id="PS51384"/>
    </source>
</evidence>
<protein>
    <submittedName>
        <fullName evidence="15">2-polyprenylphenol hydroxylase</fullName>
    </submittedName>
</protein>
<keyword evidence="4 12" id="KW-0001">2Fe-2S</keyword>
<evidence type="ECO:0000256" key="5">
    <source>
        <dbReference type="ARBA" id="ARBA00022723"/>
    </source>
</evidence>
<feature type="binding site" evidence="12">
    <location>
        <position position="236"/>
    </location>
    <ligand>
        <name>[2Fe-2S] cluster</name>
        <dbReference type="ChEBI" id="CHEBI:190135"/>
    </ligand>
</feature>
<evidence type="ECO:0000256" key="11">
    <source>
        <dbReference type="PIRSR" id="PIRSR006816-1"/>
    </source>
</evidence>
<dbReference type="Gene3D" id="3.40.50.80">
    <property type="entry name" value="Nucleotide-binding domain of ferredoxin-NADP reductase (FNR) module"/>
    <property type="match status" value="1"/>
</dbReference>
<dbReference type="AlphaFoldDB" id="A0A0A7IBY8"/>
<dbReference type="GO" id="GO:0006221">
    <property type="term" value="P:pyrimidine nucleotide biosynthetic process"/>
    <property type="evidence" value="ECO:0007669"/>
    <property type="project" value="InterPro"/>
</dbReference>
<dbReference type="PANTHER" id="PTHR43513">
    <property type="entry name" value="DIHYDROOROTATE DEHYDROGENASE B (NAD(+)), ELECTRON TRANSFER SUBUNIT"/>
    <property type="match status" value="1"/>
</dbReference>
<accession>A0A0A7IBY8</accession>
<evidence type="ECO:0000256" key="12">
    <source>
        <dbReference type="PIRSR" id="PIRSR006816-2"/>
    </source>
</evidence>
<keyword evidence="9 12" id="KW-0411">Iron-sulfur</keyword>
<dbReference type="GO" id="GO:0051537">
    <property type="term" value="F:2 iron, 2 sulfur cluster binding"/>
    <property type="evidence" value="ECO:0007669"/>
    <property type="project" value="UniProtKB-KW"/>
</dbReference>
<feature type="binding site" evidence="11">
    <location>
        <begin position="92"/>
        <end position="93"/>
    </location>
    <ligand>
        <name>FAD</name>
        <dbReference type="ChEBI" id="CHEBI:57692"/>
    </ligand>
</feature>
<feature type="domain" description="FAD-binding FR-type" evidence="14">
    <location>
        <begin position="20"/>
        <end position="117"/>
    </location>
</feature>
<dbReference type="EMBL" id="CP007457">
    <property type="protein sequence ID" value="AIZ16319.1"/>
    <property type="molecule type" value="Genomic_DNA"/>
</dbReference>
<dbReference type="PANTHER" id="PTHR43513:SF3">
    <property type="entry name" value="DIHYDROOROTATE DEHYDROGENASE B (NAD(+)), ELECTRON TRANSFER SUBUNIT-RELATED"/>
    <property type="match status" value="1"/>
</dbReference>
<reference evidence="15 16" key="1">
    <citation type="journal article" date="2015" name="Genome Announc.">
        <title>Bifidobacterium pseudolongum Strain PV8-2, Isolated from a Stool Sample of an Anemic Kenyan Infant.</title>
        <authorList>
            <person name="Vazquez-Gutierrez P."/>
            <person name="Lacroix C."/>
            <person name="Chassard C."/>
            <person name="Klumpp J."/>
            <person name="Stevens M.J."/>
            <person name="Jans C."/>
        </authorList>
    </citation>
    <scope>NUCLEOTIDE SEQUENCE [LARGE SCALE GENOMIC DNA]</scope>
    <source>
        <strain evidence="15 16">PV8-2</strain>
    </source>
</reference>
<evidence type="ECO:0000256" key="7">
    <source>
        <dbReference type="ARBA" id="ARBA00022982"/>
    </source>
</evidence>
<dbReference type="Gene3D" id="2.10.240.10">
    <property type="entry name" value="Dihydroorotate dehydrogenase, electron transfer subunit"/>
    <property type="match status" value="1"/>
</dbReference>
<dbReference type="InterPro" id="IPR017938">
    <property type="entry name" value="Riboflavin_synthase-like_b-brl"/>
</dbReference>
<evidence type="ECO:0000256" key="13">
    <source>
        <dbReference type="SAM" id="MobiDB-lite"/>
    </source>
</evidence>
<evidence type="ECO:0000256" key="1">
    <source>
        <dbReference type="ARBA" id="ARBA00006422"/>
    </source>
</evidence>
<evidence type="ECO:0000313" key="15">
    <source>
        <dbReference type="EMBL" id="AIZ16319.1"/>
    </source>
</evidence>
<comment type="cofactor">
    <cofactor evidence="10">
        <name>[2Fe-2S] cluster</name>
        <dbReference type="ChEBI" id="CHEBI:190135"/>
    </cofactor>
</comment>
<dbReference type="SUPFAM" id="SSF52343">
    <property type="entry name" value="Ferredoxin reductase-like, C-terminal NADP-linked domain"/>
    <property type="match status" value="1"/>
</dbReference>
<dbReference type="InterPro" id="IPR037117">
    <property type="entry name" value="Dihydroorotate_DH_ele_sf"/>
</dbReference>
<evidence type="ECO:0000256" key="8">
    <source>
        <dbReference type="ARBA" id="ARBA00023004"/>
    </source>
</evidence>
<keyword evidence="2" id="KW-0813">Transport</keyword>
<feature type="binding site" evidence="12">
    <location>
        <position position="244"/>
    </location>
    <ligand>
        <name>[2Fe-2S] cluster</name>
        <dbReference type="ChEBI" id="CHEBI:190135"/>
    </ligand>
</feature>
<keyword evidence="8 12" id="KW-0408">Iron</keyword>
<dbReference type="PROSITE" id="PS51384">
    <property type="entry name" value="FAD_FR"/>
    <property type="match status" value="1"/>
</dbReference>
<comment type="similarity">
    <text evidence="1">Belongs to the PyrK family.</text>
</comment>
<keyword evidence="7" id="KW-0249">Electron transport</keyword>
<evidence type="ECO:0000256" key="2">
    <source>
        <dbReference type="ARBA" id="ARBA00022448"/>
    </source>
</evidence>
<evidence type="ECO:0000313" key="16">
    <source>
        <dbReference type="Proteomes" id="UP000030636"/>
    </source>
</evidence>
<dbReference type="InterPro" id="IPR050353">
    <property type="entry name" value="PyrK_electron_transfer"/>
</dbReference>
<keyword evidence="5 12" id="KW-0479">Metal-binding</keyword>
<dbReference type="PIRSF" id="PIRSF006816">
    <property type="entry name" value="Cyc3_hyd_g"/>
    <property type="match status" value="1"/>
</dbReference>
<dbReference type="GO" id="GO:0050660">
    <property type="term" value="F:flavin adenine dinucleotide binding"/>
    <property type="evidence" value="ECO:0007669"/>
    <property type="project" value="InterPro"/>
</dbReference>
<keyword evidence="6 11" id="KW-0274">FAD</keyword>
<dbReference type="CDD" id="cd06218">
    <property type="entry name" value="DHOD_e_trans"/>
    <property type="match status" value="1"/>
</dbReference>
<dbReference type="Proteomes" id="UP000030636">
    <property type="component" value="Chromosome"/>
</dbReference>
<dbReference type="InterPro" id="IPR019480">
    <property type="entry name" value="Dihydroorotate_DH_Fe-S-bd"/>
</dbReference>
<feature type="compositionally biased region" description="Polar residues" evidence="13">
    <location>
        <begin position="1"/>
        <end position="12"/>
    </location>
</feature>
<evidence type="ECO:0000256" key="9">
    <source>
        <dbReference type="ARBA" id="ARBA00023014"/>
    </source>
</evidence>
<evidence type="ECO:0000256" key="10">
    <source>
        <dbReference type="ARBA" id="ARBA00034078"/>
    </source>
</evidence>
<keyword evidence="3 11" id="KW-0285">Flavoprotein</keyword>